<dbReference type="PhylomeDB" id="A7REP4"/>
<evidence type="ECO:0000313" key="9">
    <source>
        <dbReference type="Proteomes" id="UP000001593"/>
    </source>
</evidence>
<keyword evidence="4" id="KW-0732">Signal</keyword>
<dbReference type="InterPro" id="IPR039220">
    <property type="entry name" value="FAM3"/>
</dbReference>
<evidence type="ECO:0000256" key="4">
    <source>
        <dbReference type="ARBA" id="ARBA00022729"/>
    </source>
</evidence>
<name>A7REP4_NEMVE</name>
<comment type="similarity">
    <text evidence="2">Belongs to the FAM3 family.</text>
</comment>
<evidence type="ECO:0000313" key="8">
    <source>
        <dbReference type="EMBL" id="EDO49947.1"/>
    </source>
</evidence>
<evidence type="ECO:0000256" key="1">
    <source>
        <dbReference type="ARBA" id="ARBA00004613"/>
    </source>
</evidence>
<dbReference type="Proteomes" id="UP000001593">
    <property type="component" value="Unassembled WGS sequence"/>
</dbReference>
<dbReference type="HOGENOM" id="CLU_872384_0_0_1"/>
<dbReference type="InterPro" id="IPR039477">
    <property type="entry name" value="ILEI/PANDER_dom"/>
</dbReference>
<feature type="domain" description="ILEI/PANDER" evidence="7">
    <location>
        <begin position="156"/>
        <end position="244"/>
    </location>
</feature>
<keyword evidence="5" id="KW-1015">Disulfide bond</keyword>
<evidence type="ECO:0000256" key="2">
    <source>
        <dbReference type="ARBA" id="ARBA00010905"/>
    </source>
</evidence>
<dbReference type="PROSITE" id="PS52031">
    <property type="entry name" value="GG_LECTIN"/>
    <property type="match status" value="1"/>
</dbReference>
<comment type="subcellular location">
    <subcellularLocation>
        <location evidence="1">Secreted</location>
    </subcellularLocation>
</comment>
<dbReference type="Pfam" id="PF00024">
    <property type="entry name" value="PAN_1"/>
    <property type="match status" value="1"/>
</dbReference>
<evidence type="ECO:0000256" key="3">
    <source>
        <dbReference type="ARBA" id="ARBA00022525"/>
    </source>
</evidence>
<protein>
    <recommendedName>
        <fullName evidence="10">ILEI/PANDER domain-containing protein</fullName>
    </recommendedName>
</protein>
<evidence type="ECO:0000259" key="6">
    <source>
        <dbReference type="Pfam" id="PF00024"/>
    </source>
</evidence>
<dbReference type="InterPro" id="IPR003609">
    <property type="entry name" value="Pan_app"/>
</dbReference>
<reference evidence="8 9" key="1">
    <citation type="journal article" date="2007" name="Science">
        <title>Sea anemone genome reveals ancestral eumetazoan gene repertoire and genomic organization.</title>
        <authorList>
            <person name="Putnam N.H."/>
            <person name="Srivastava M."/>
            <person name="Hellsten U."/>
            <person name="Dirks B."/>
            <person name="Chapman J."/>
            <person name="Salamov A."/>
            <person name="Terry A."/>
            <person name="Shapiro H."/>
            <person name="Lindquist E."/>
            <person name="Kapitonov V.V."/>
            <person name="Jurka J."/>
            <person name="Genikhovich G."/>
            <person name="Grigoriev I.V."/>
            <person name="Lucas S.M."/>
            <person name="Steele R.E."/>
            <person name="Finnerty J.R."/>
            <person name="Technau U."/>
            <person name="Martindale M.Q."/>
            <person name="Rokhsar D.S."/>
        </authorList>
    </citation>
    <scope>NUCLEOTIDE SEQUENCE [LARGE SCALE GENOMIC DNA]</scope>
    <source>
        <strain evidence="9">CH2 X CH6</strain>
    </source>
</reference>
<dbReference type="EMBL" id="DS469507">
    <property type="protein sequence ID" value="EDO49947.1"/>
    <property type="molecule type" value="Genomic_DNA"/>
</dbReference>
<dbReference type="Pfam" id="PF15711">
    <property type="entry name" value="ILEI"/>
    <property type="match status" value="1"/>
</dbReference>
<feature type="domain" description="Apple" evidence="6">
    <location>
        <begin position="46"/>
        <end position="101"/>
    </location>
</feature>
<keyword evidence="3" id="KW-0964">Secreted</keyword>
<dbReference type="GO" id="GO:0005576">
    <property type="term" value="C:extracellular region"/>
    <property type="evidence" value="ECO:0007669"/>
    <property type="project" value="UniProtKB-SubCell"/>
</dbReference>
<sequence>MEPNCASFNFGLASDGKMTCELNNNSAKDPGELKDKVGFVYQGYKDMCEATCYMEPNCASFNFGLASDGKMTCELNNNSAKDPGELKDKVGFIYQGYKNTCGSSKCLSGSFCQTGYGEKNHRSKYITVNVKSYAKGSFHGLSEIIVDGTDYCLKQRGHNFAAFSMNGTFISKANFDTYGSATADDEMRDYINDLPSNSLVIISTYDSAERHVADAYNALRSLGAVEPLKSGYRGTWFLIGHKGGPRPWITQGNHESSVPSMGSAHVQKEGCFAHASLYQQWCNP</sequence>
<dbReference type="eggNOG" id="ENOG502SZ29">
    <property type="taxonomic scope" value="Eukaryota"/>
</dbReference>
<keyword evidence="9" id="KW-1185">Reference proteome</keyword>
<organism evidence="8 9">
    <name type="scientific">Nematostella vectensis</name>
    <name type="common">Starlet sea anemone</name>
    <dbReference type="NCBI Taxonomy" id="45351"/>
    <lineage>
        <taxon>Eukaryota</taxon>
        <taxon>Metazoa</taxon>
        <taxon>Cnidaria</taxon>
        <taxon>Anthozoa</taxon>
        <taxon>Hexacorallia</taxon>
        <taxon>Actiniaria</taxon>
        <taxon>Edwardsiidae</taxon>
        <taxon>Nematostella</taxon>
    </lineage>
</organism>
<evidence type="ECO:0000259" key="7">
    <source>
        <dbReference type="Pfam" id="PF15711"/>
    </source>
</evidence>
<evidence type="ECO:0008006" key="10">
    <source>
        <dbReference type="Google" id="ProtNLM"/>
    </source>
</evidence>
<accession>A7REP4</accession>
<dbReference type="InParanoid" id="A7REP4"/>
<evidence type="ECO:0000256" key="5">
    <source>
        <dbReference type="ARBA" id="ARBA00023157"/>
    </source>
</evidence>
<gene>
    <name evidence="8" type="ORF">NEMVEDRAFT_v1g196085</name>
</gene>
<dbReference type="AlphaFoldDB" id="A7REP4"/>
<dbReference type="PANTHER" id="PTHR14592">
    <property type="entry name" value="UNCHARACTERIZED FAM3"/>
    <property type="match status" value="1"/>
</dbReference>
<proteinExistence type="inferred from homology"/>